<evidence type="ECO:0000313" key="4">
    <source>
        <dbReference type="Proteomes" id="UP001175226"/>
    </source>
</evidence>
<gene>
    <name evidence="3" type="ORF">EV421DRAFT_2021078</name>
</gene>
<keyword evidence="2" id="KW-0812">Transmembrane</keyword>
<dbReference type="Proteomes" id="UP001175226">
    <property type="component" value="Unassembled WGS sequence"/>
</dbReference>
<feature type="region of interest" description="Disordered" evidence="1">
    <location>
        <begin position="303"/>
        <end position="345"/>
    </location>
</feature>
<feature type="compositionally biased region" description="Polar residues" evidence="1">
    <location>
        <begin position="54"/>
        <end position="67"/>
    </location>
</feature>
<keyword evidence="2" id="KW-1133">Transmembrane helix</keyword>
<feature type="region of interest" description="Disordered" evidence="1">
    <location>
        <begin position="52"/>
        <end position="73"/>
    </location>
</feature>
<accession>A0AA39JCD4</accession>
<feature type="transmembrane region" description="Helical" evidence="2">
    <location>
        <begin position="20"/>
        <end position="43"/>
    </location>
</feature>
<keyword evidence="2" id="KW-0472">Membrane</keyword>
<organism evidence="3 4">
    <name type="scientific">Armillaria borealis</name>
    <dbReference type="NCBI Taxonomy" id="47425"/>
    <lineage>
        <taxon>Eukaryota</taxon>
        <taxon>Fungi</taxon>
        <taxon>Dikarya</taxon>
        <taxon>Basidiomycota</taxon>
        <taxon>Agaricomycotina</taxon>
        <taxon>Agaricomycetes</taxon>
        <taxon>Agaricomycetidae</taxon>
        <taxon>Agaricales</taxon>
        <taxon>Marasmiineae</taxon>
        <taxon>Physalacriaceae</taxon>
        <taxon>Armillaria</taxon>
    </lineage>
</organism>
<evidence type="ECO:0000256" key="2">
    <source>
        <dbReference type="SAM" id="Phobius"/>
    </source>
</evidence>
<name>A0AA39JCD4_9AGAR</name>
<dbReference type="EMBL" id="JAUEPT010000041">
    <property type="protein sequence ID" value="KAK0438744.1"/>
    <property type="molecule type" value="Genomic_DNA"/>
</dbReference>
<keyword evidence="4" id="KW-1185">Reference proteome</keyword>
<reference evidence="3" key="1">
    <citation type="submission" date="2023-06" db="EMBL/GenBank/DDBJ databases">
        <authorList>
            <consortium name="Lawrence Berkeley National Laboratory"/>
            <person name="Ahrendt S."/>
            <person name="Sahu N."/>
            <person name="Indic B."/>
            <person name="Wong-Bajracharya J."/>
            <person name="Merenyi Z."/>
            <person name="Ke H.-M."/>
            <person name="Monk M."/>
            <person name="Kocsube S."/>
            <person name="Drula E."/>
            <person name="Lipzen A."/>
            <person name="Balint B."/>
            <person name="Henrissat B."/>
            <person name="Andreopoulos B."/>
            <person name="Martin F.M."/>
            <person name="Harder C.B."/>
            <person name="Rigling D."/>
            <person name="Ford K.L."/>
            <person name="Foster G.D."/>
            <person name="Pangilinan J."/>
            <person name="Papanicolaou A."/>
            <person name="Barry K."/>
            <person name="LaButti K."/>
            <person name="Viragh M."/>
            <person name="Koriabine M."/>
            <person name="Yan M."/>
            <person name="Riley R."/>
            <person name="Champramary S."/>
            <person name="Plett K.L."/>
            <person name="Tsai I.J."/>
            <person name="Slot J."/>
            <person name="Sipos G."/>
            <person name="Plett J."/>
            <person name="Nagy L.G."/>
            <person name="Grigoriev I.V."/>
        </authorList>
    </citation>
    <scope>NUCLEOTIDE SEQUENCE</scope>
    <source>
        <strain evidence="3">FPL87.14</strain>
    </source>
</reference>
<dbReference type="AlphaFoldDB" id="A0AA39JCD4"/>
<feature type="compositionally biased region" description="Basic and acidic residues" evidence="1">
    <location>
        <begin position="304"/>
        <end position="318"/>
    </location>
</feature>
<protein>
    <submittedName>
        <fullName evidence="3">Uncharacterized protein</fullName>
    </submittedName>
</protein>
<evidence type="ECO:0000256" key="1">
    <source>
        <dbReference type="SAM" id="MobiDB-lite"/>
    </source>
</evidence>
<evidence type="ECO:0000313" key="3">
    <source>
        <dbReference type="EMBL" id="KAK0438744.1"/>
    </source>
</evidence>
<feature type="compositionally biased region" description="Polar residues" evidence="1">
    <location>
        <begin position="333"/>
        <end position="345"/>
    </location>
</feature>
<sequence length="345" mass="37498">MQGIVDTPMLPGSMVEEADLLTSAFTMSILMAVVHTLLNGLLFKQARRQPQFPPSQSATLQTSTSPQDLMRSVESGEGCGERERNLNCTAASFPPSGLLAQRPQWWSMDKIDTALINCATACAHLSSDSGSSRQGVGTWYASVKEERIAALPAWGLGMKAGVDEADRAFIFGVHAERTEGTSPRSRRVREARRMCGGREMDVCGVWWKSTECARSQSARWEERRECARRGYSAEDLRARIRRGRVLGRGRSDAEGAVAVREVIGGGETGSRREGWSCGYEGRSERRRWMYAIISMDGEGAVAVEDGKRTTADKGKTEEGDSEGFAESDGTQGGHDSNGTNCAGPS</sequence>
<proteinExistence type="predicted"/>
<comment type="caution">
    <text evidence="3">The sequence shown here is derived from an EMBL/GenBank/DDBJ whole genome shotgun (WGS) entry which is preliminary data.</text>
</comment>